<gene>
    <name evidence="1" type="ORF">GCM10023156_08520</name>
</gene>
<comment type="caution">
    <text evidence="1">The sequence shown here is derived from an EMBL/GenBank/DDBJ whole genome shotgun (WGS) entry which is preliminary data.</text>
</comment>
<accession>A0ABP8MDR3</accession>
<name>A0ABP8MDR3_9BACT</name>
<reference evidence="2" key="1">
    <citation type="journal article" date="2019" name="Int. J. Syst. Evol. Microbiol.">
        <title>The Global Catalogue of Microorganisms (GCM) 10K type strain sequencing project: providing services to taxonomists for standard genome sequencing and annotation.</title>
        <authorList>
            <consortium name="The Broad Institute Genomics Platform"/>
            <consortium name="The Broad Institute Genome Sequencing Center for Infectious Disease"/>
            <person name="Wu L."/>
            <person name="Ma J."/>
        </authorList>
    </citation>
    <scope>NUCLEOTIDE SEQUENCE [LARGE SCALE GENOMIC DNA]</scope>
    <source>
        <strain evidence="2">JCM 17759</strain>
    </source>
</reference>
<evidence type="ECO:0000313" key="2">
    <source>
        <dbReference type="Proteomes" id="UP001500840"/>
    </source>
</evidence>
<dbReference type="EMBL" id="BAABGA010000010">
    <property type="protein sequence ID" value="GAA4446991.1"/>
    <property type="molecule type" value="Genomic_DNA"/>
</dbReference>
<dbReference type="Proteomes" id="UP001500840">
    <property type="component" value="Unassembled WGS sequence"/>
</dbReference>
<evidence type="ECO:0000313" key="1">
    <source>
        <dbReference type="EMBL" id="GAA4446991.1"/>
    </source>
</evidence>
<keyword evidence="2" id="KW-1185">Reference proteome</keyword>
<organism evidence="1 2">
    <name type="scientific">Novipirellula rosea</name>
    <dbReference type="NCBI Taxonomy" id="1031540"/>
    <lineage>
        <taxon>Bacteria</taxon>
        <taxon>Pseudomonadati</taxon>
        <taxon>Planctomycetota</taxon>
        <taxon>Planctomycetia</taxon>
        <taxon>Pirellulales</taxon>
        <taxon>Pirellulaceae</taxon>
        <taxon>Novipirellula</taxon>
    </lineage>
</organism>
<sequence>MVGRRGLPLPVQGWPKLSVNVDPQTRTDLRDLCDYHVSDNLFQWVGCDIAACIQGALLFGTDVEPTRRRERVSFKELQKRKRN</sequence>
<protein>
    <submittedName>
        <fullName evidence="1">Uncharacterized protein</fullName>
    </submittedName>
</protein>
<proteinExistence type="predicted"/>
<dbReference type="RefSeq" id="WP_345319718.1">
    <property type="nucleotide sequence ID" value="NZ_BAABGA010000010.1"/>
</dbReference>